<evidence type="ECO:0000259" key="2">
    <source>
        <dbReference type="SMART" id="SM00849"/>
    </source>
</evidence>
<dbReference type="Proteomes" id="UP000536773">
    <property type="component" value="Unassembled WGS sequence"/>
</dbReference>
<dbReference type="InterPro" id="IPR036866">
    <property type="entry name" value="RibonucZ/Hydroxyglut_hydro"/>
</dbReference>
<dbReference type="PANTHER" id="PTHR30619">
    <property type="entry name" value="DNA INTERNALIZATION/COMPETENCE PROTEIN COMEC/REC2"/>
    <property type="match status" value="1"/>
</dbReference>
<dbReference type="GO" id="GO:0016787">
    <property type="term" value="F:hydrolase activity"/>
    <property type="evidence" value="ECO:0007669"/>
    <property type="project" value="UniProtKB-KW"/>
</dbReference>
<evidence type="ECO:0000313" key="6">
    <source>
        <dbReference type="Proteomes" id="UP000536773"/>
    </source>
</evidence>
<reference evidence="4 6" key="2">
    <citation type="submission" date="2020-04" db="EMBL/GenBank/DDBJ databases">
        <authorList>
            <person name="Hitch T.C.A."/>
            <person name="Wylensek D."/>
            <person name="Clavel T."/>
        </authorList>
    </citation>
    <scope>NUCLEOTIDE SEQUENCE [LARGE SCALE GENOMIC DNA]</scope>
    <source>
        <strain evidence="4 6">WCA-386-APC-2A</strain>
    </source>
</reference>
<evidence type="ECO:0000256" key="1">
    <source>
        <dbReference type="SAM" id="SignalP"/>
    </source>
</evidence>
<dbReference type="Pfam" id="PF00753">
    <property type="entry name" value="Lactamase_B"/>
    <property type="match status" value="1"/>
</dbReference>
<keyword evidence="1" id="KW-0732">Signal</keyword>
<dbReference type="EMBL" id="JABBJH010000010">
    <property type="protein sequence ID" value="NMK39279.1"/>
    <property type="molecule type" value="Genomic_DNA"/>
</dbReference>
<dbReference type="PROSITE" id="PS51257">
    <property type="entry name" value="PROKAR_LIPOPROTEIN"/>
    <property type="match status" value="1"/>
</dbReference>
<sequence length="310" mass="33718">MKKRSFFTAALALVMSLMLILAGCGNSASSSSSGGAKAVQSLTASDKDLRVSVLNVGQADATLIQYKGKNMLIDTGDVDSRADLVKQLKERKVKDLDIVVITHPHGDHMGGMAELFKDFKIKQIYDNGQSANTAMYRNYLKNIKAKNIAYKVLKKGDTFTLGDDVKFTVLSPAKPFTKENTQGVSESGLTNNNSIVCKMTYGQFSMMFTGDAQKEAEDQILKAYKPADLKSDVLKVGHHGSKTSSSDAFVKAIAPKAATISCAAGNQYKFPHEPTLKTLQKYNVEVYRTDRNGTITITTDGSSYSIAKEH</sequence>
<proteinExistence type="predicted"/>
<dbReference type="InterPro" id="IPR001279">
    <property type="entry name" value="Metallo-B-lactamas"/>
</dbReference>
<dbReference type="PANTHER" id="PTHR30619:SF7">
    <property type="entry name" value="BETA-LACTAMASE DOMAIN PROTEIN"/>
    <property type="match status" value="1"/>
</dbReference>
<dbReference type="GeneID" id="97492361"/>
<dbReference type="Gene3D" id="3.60.15.10">
    <property type="entry name" value="Ribonuclease Z/Hydroxyacylglutathione hydrolase-like"/>
    <property type="match status" value="1"/>
</dbReference>
<dbReference type="RefSeq" id="WP_014017027.1">
    <property type="nucleotide sequence ID" value="NZ_AP031433.1"/>
</dbReference>
<dbReference type="InterPro" id="IPR052159">
    <property type="entry name" value="Competence_DNA_uptake"/>
</dbReference>
<feature type="signal peptide" evidence="1">
    <location>
        <begin position="1"/>
        <end position="22"/>
    </location>
</feature>
<dbReference type="SUPFAM" id="SSF56281">
    <property type="entry name" value="Metallo-hydrolase/oxidoreductase"/>
    <property type="match status" value="1"/>
</dbReference>
<gene>
    <name evidence="3" type="ORF">C6Y28_08975</name>
    <name evidence="4" type="ORF">HG933_07800</name>
</gene>
<evidence type="ECO:0000313" key="5">
    <source>
        <dbReference type="Proteomes" id="UP000238358"/>
    </source>
</evidence>
<dbReference type="SMART" id="SM00849">
    <property type="entry name" value="Lactamase_B"/>
    <property type="match status" value="1"/>
</dbReference>
<organism evidence="4 6">
    <name type="scientific">Megasphaera elsdenii</name>
    <dbReference type="NCBI Taxonomy" id="907"/>
    <lineage>
        <taxon>Bacteria</taxon>
        <taxon>Bacillati</taxon>
        <taxon>Bacillota</taxon>
        <taxon>Negativicutes</taxon>
        <taxon>Veillonellales</taxon>
        <taxon>Veillonellaceae</taxon>
        <taxon>Megasphaera</taxon>
    </lineage>
</organism>
<dbReference type="InterPro" id="IPR035681">
    <property type="entry name" value="ComA-like_MBL"/>
</dbReference>
<dbReference type="AlphaFoldDB" id="A0A1M6MWJ6"/>
<feature type="domain" description="Metallo-beta-lactamase" evidence="2">
    <location>
        <begin position="58"/>
        <end position="264"/>
    </location>
</feature>
<dbReference type="CDD" id="cd07731">
    <property type="entry name" value="ComA-like_MBL-fold"/>
    <property type="match status" value="1"/>
</dbReference>
<feature type="chain" id="PRO_5041528808" evidence="1">
    <location>
        <begin position="23"/>
        <end position="310"/>
    </location>
</feature>
<dbReference type="EMBL" id="CP027569">
    <property type="protein sequence ID" value="AVO27734.1"/>
    <property type="molecule type" value="Genomic_DNA"/>
</dbReference>
<name>A0A1M6MWJ6_MEGEL</name>
<protein>
    <submittedName>
        <fullName evidence="4">MBL fold metallo-hydrolase</fullName>
    </submittedName>
</protein>
<reference evidence="3 5" key="1">
    <citation type="journal article" date="2018" name="Genome Announc.">
        <title>Complete genomes of two Megasphaera elsdenii strains, NCIMB 702410 and ATCC 25940.</title>
        <authorList>
            <person name="Hatmaker E.A."/>
            <person name="O'Dell K."/>
            <person name="Riley L.A."/>
            <person name="Klingeman D.M."/>
            <person name="Guss A.M."/>
        </authorList>
    </citation>
    <scope>NUCLEOTIDE SEQUENCE [LARGE SCALE GENOMIC DNA]</scope>
    <source>
        <strain evidence="3 5">NCIMB702410</strain>
    </source>
</reference>
<keyword evidence="4" id="KW-0378">Hydrolase</keyword>
<evidence type="ECO:0000313" key="3">
    <source>
        <dbReference type="EMBL" id="AVO27734.1"/>
    </source>
</evidence>
<dbReference type="OrthoDB" id="9761531at2"/>
<dbReference type="Proteomes" id="UP000238358">
    <property type="component" value="Chromosome"/>
</dbReference>
<accession>A0A1M6MWJ6</accession>
<evidence type="ECO:0000313" key="4">
    <source>
        <dbReference type="EMBL" id="NMK39279.1"/>
    </source>
</evidence>